<accession>A0A2N5PXW9</accession>
<dbReference type="Pfam" id="PF13655">
    <property type="entry name" value="RVT_N"/>
    <property type="match status" value="1"/>
</dbReference>
<evidence type="ECO:0000313" key="3">
    <source>
        <dbReference type="Proteomes" id="UP000234840"/>
    </source>
</evidence>
<evidence type="ECO:0000313" key="2">
    <source>
        <dbReference type="EMBL" id="PLT84471.1"/>
    </source>
</evidence>
<sequence length="65" mass="7738">MESMNAQSSMAHNARTMQTKRVKWKDINWIIAESYVNRLQVRIVKAVQKDKWRLVVVKHFCNTYG</sequence>
<dbReference type="RefSeq" id="WP_101882773.1">
    <property type="nucleotide sequence ID" value="NZ_JBPFKD010000018.1"/>
</dbReference>
<dbReference type="Proteomes" id="UP000234840">
    <property type="component" value="Unassembled WGS sequence"/>
</dbReference>
<feature type="domain" description="Reverse transcriptase N-terminal" evidence="1">
    <location>
        <begin position="24"/>
        <end position="55"/>
    </location>
</feature>
<protein>
    <recommendedName>
        <fullName evidence="1">Reverse transcriptase N-terminal domain-containing protein</fullName>
    </recommendedName>
</protein>
<evidence type="ECO:0000259" key="1">
    <source>
        <dbReference type="Pfam" id="PF13655"/>
    </source>
</evidence>
<gene>
    <name evidence="2" type="ORF">CDL20_11730</name>
</gene>
<name>A0A2N5PXW9_MEDGN</name>
<dbReference type="InterPro" id="IPR025960">
    <property type="entry name" value="RVT_N"/>
</dbReference>
<comment type="caution">
    <text evidence="2">The sequence shown here is derived from an EMBL/GenBank/DDBJ whole genome shotgun (WGS) entry which is preliminary data.</text>
</comment>
<dbReference type="AlphaFoldDB" id="A0A2N5PXW9"/>
<dbReference type="EMBL" id="NIHW01000032">
    <property type="protein sequence ID" value="PLT84471.1"/>
    <property type="molecule type" value="Genomic_DNA"/>
</dbReference>
<reference evidence="2 3" key="1">
    <citation type="journal article" date="2017" name="Genome Med.">
        <title>A novel Ruminococcus gnavus clade enriched in inflammatory bowel disease patients.</title>
        <authorList>
            <person name="Hall A.B."/>
            <person name="Yassour M."/>
            <person name="Sauk J."/>
            <person name="Garner A."/>
            <person name="Jiang X."/>
            <person name="Arthur T."/>
            <person name="Lagoudas G.K."/>
            <person name="Vatanen T."/>
            <person name="Fornelos N."/>
            <person name="Wilson R."/>
            <person name="Bertha M."/>
            <person name="Cohen M."/>
            <person name="Garber J."/>
            <person name="Khalili H."/>
            <person name="Gevers D."/>
            <person name="Ananthakrishnan A.N."/>
            <person name="Kugathasan S."/>
            <person name="Lander E.S."/>
            <person name="Blainey P."/>
            <person name="Vlamakis H."/>
            <person name="Xavier R.J."/>
            <person name="Huttenhower C."/>
        </authorList>
    </citation>
    <scope>NUCLEOTIDE SEQUENCE [LARGE SCALE GENOMIC DNA]</scope>
    <source>
        <strain evidence="2 3">RJX1128</strain>
    </source>
</reference>
<proteinExistence type="predicted"/>
<organism evidence="2 3">
    <name type="scientific">Mediterraneibacter gnavus</name>
    <name type="common">Ruminococcus gnavus</name>
    <dbReference type="NCBI Taxonomy" id="33038"/>
    <lineage>
        <taxon>Bacteria</taxon>
        <taxon>Bacillati</taxon>
        <taxon>Bacillota</taxon>
        <taxon>Clostridia</taxon>
        <taxon>Lachnospirales</taxon>
        <taxon>Lachnospiraceae</taxon>
        <taxon>Mediterraneibacter</taxon>
    </lineage>
</organism>